<reference evidence="2" key="1">
    <citation type="submission" date="2015-04" db="UniProtKB">
        <authorList>
            <consortium name="EnsemblPlants"/>
        </authorList>
    </citation>
    <scope>IDENTIFICATION</scope>
</reference>
<evidence type="ECO:0000313" key="2">
    <source>
        <dbReference type="EnsemblPlants" id="OGLUM06G16600.1"/>
    </source>
</evidence>
<keyword evidence="1" id="KW-0812">Transmembrane</keyword>
<reference evidence="2" key="2">
    <citation type="submission" date="2018-05" db="EMBL/GenBank/DDBJ databases">
        <title>OgluRS3 (Oryza glumaepatula Reference Sequence Version 3).</title>
        <authorList>
            <person name="Zhang J."/>
            <person name="Kudrna D."/>
            <person name="Lee S."/>
            <person name="Talag J."/>
            <person name="Welchert J."/>
            <person name="Wing R.A."/>
        </authorList>
    </citation>
    <scope>NUCLEOTIDE SEQUENCE [LARGE SCALE GENOMIC DNA]</scope>
</reference>
<protein>
    <submittedName>
        <fullName evidence="2">Uncharacterized protein</fullName>
    </submittedName>
</protein>
<dbReference type="Proteomes" id="UP000026961">
    <property type="component" value="Chromosome 6"/>
</dbReference>
<keyword evidence="3" id="KW-1185">Reference proteome</keyword>
<accession>A0A0E0A9W9</accession>
<dbReference type="AlphaFoldDB" id="A0A0E0A9W9"/>
<proteinExistence type="predicted"/>
<evidence type="ECO:0000256" key="1">
    <source>
        <dbReference type="SAM" id="Phobius"/>
    </source>
</evidence>
<keyword evidence="1" id="KW-1133">Transmembrane helix</keyword>
<dbReference type="HOGENOM" id="CLU_184048_0_0_1"/>
<dbReference type="Gramene" id="OGLUM06G16600.1">
    <property type="protein sequence ID" value="OGLUM06G16600.1"/>
    <property type="gene ID" value="OGLUM06G16600"/>
</dbReference>
<sequence length="82" mass="8682">MASLRATTLLVLMQIIMVFYTVILSCSFSDARTFPGGEGGLDPNHPVCVGGACPTPGLPYTNPPGPCIYRNRCNPPGRMGDP</sequence>
<dbReference type="PROSITE" id="PS51257">
    <property type="entry name" value="PROKAR_LIPOPROTEIN"/>
    <property type="match status" value="1"/>
</dbReference>
<feature type="transmembrane region" description="Helical" evidence="1">
    <location>
        <begin position="6"/>
        <end position="26"/>
    </location>
</feature>
<organism evidence="2">
    <name type="scientific">Oryza glumipatula</name>
    <dbReference type="NCBI Taxonomy" id="40148"/>
    <lineage>
        <taxon>Eukaryota</taxon>
        <taxon>Viridiplantae</taxon>
        <taxon>Streptophyta</taxon>
        <taxon>Embryophyta</taxon>
        <taxon>Tracheophyta</taxon>
        <taxon>Spermatophyta</taxon>
        <taxon>Magnoliopsida</taxon>
        <taxon>Liliopsida</taxon>
        <taxon>Poales</taxon>
        <taxon>Poaceae</taxon>
        <taxon>BOP clade</taxon>
        <taxon>Oryzoideae</taxon>
        <taxon>Oryzeae</taxon>
        <taxon>Oryzinae</taxon>
        <taxon>Oryza</taxon>
    </lineage>
</organism>
<evidence type="ECO:0000313" key="3">
    <source>
        <dbReference type="Proteomes" id="UP000026961"/>
    </source>
</evidence>
<keyword evidence="1" id="KW-0472">Membrane</keyword>
<dbReference type="EnsemblPlants" id="OGLUM06G16600.1">
    <property type="protein sequence ID" value="OGLUM06G16600.1"/>
    <property type="gene ID" value="OGLUM06G16600"/>
</dbReference>
<name>A0A0E0A9W9_9ORYZ</name>